<proteinExistence type="predicted"/>
<protein>
    <recommendedName>
        <fullName evidence="4">FYVE-type domain-containing protein</fullName>
    </recommendedName>
</protein>
<dbReference type="PANTHER" id="PTHR13510">
    <property type="entry name" value="FYVE-FINGER-CONTAINING RAB5 EFFECTOR PROTEIN RABENOSYN-5-RELATED"/>
    <property type="match status" value="1"/>
</dbReference>
<dbReference type="OMA" id="QRVCHKC"/>
<gene>
    <name evidence="2" type="ORF">PHYSODRAFT_249130</name>
</gene>
<dbReference type="KEGG" id="psoj:PHYSODRAFT_249130"/>
<accession>G4ZQC5</accession>
<keyword evidence="3" id="KW-1185">Reference proteome</keyword>
<dbReference type="Proteomes" id="UP000002640">
    <property type="component" value="Unassembled WGS sequence"/>
</dbReference>
<dbReference type="InParanoid" id="G4ZQC5"/>
<sequence length="415" mass="45961">MNSATGESDRDPAKAAEQLQVVRPKVRLRDDDAEVFRTLAHSVVSRTLAHECEYRRQGSPEPGTHEWRLIKRQNGLRVYKSHENGLARLPTGFCIGTIDGSLDDVLYGLHAKTRHEMRVANAFLSKGQVKCAVLSLIESGSDRDPSKQLALKWMLTQTVGDTRYEKYRDFCTLESMGTGVDGQGERFGYRLIKSVDLAEHPQLATGDDVVRAKMTMCCIFREDAASRTVRVYSKGMLDMVEDVPPSFLCNSDATCSMMLSIASATEIAEAKRLTLLALQRVEYVACSSYRKCDESELEEFFRDTESTTTTSPTITSPMAPTSPDAGQRGSFRQKSSCDTCSVCGKRPPLSVLVRASLCNCGVCQQRVCHKCQAKRRLFARSDAVAVACCKICVMAAKRLHVDPRDPCPMLSSPPM</sequence>
<dbReference type="Gene3D" id="3.30.530.20">
    <property type="match status" value="1"/>
</dbReference>
<dbReference type="InterPro" id="IPR023393">
    <property type="entry name" value="START-like_dom_sf"/>
</dbReference>
<evidence type="ECO:0008006" key="4">
    <source>
        <dbReference type="Google" id="ProtNLM"/>
    </source>
</evidence>
<dbReference type="PANTHER" id="PTHR13510:SF44">
    <property type="entry name" value="RABENOSYN-5"/>
    <property type="match status" value="1"/>
</dbReference>
<dbReference type="GeneID" id="20637896"/>
<name>G4ZQC5_PHYSP</name>
<dbReference type="AlphaFoldDB" id="G4ZQC5"/>
<reference evidence="2 3" key="1">
    <citation type="journal article" date="2006" name="Science">
        <title>Phytophthora genome sequences uncover evolutionary origins and mechanisms of pathogenesis.</title>
        <authorList>
            <person name="Tyler B.M."/>
            <person name="Tripathy S."/>
            <person name="Zhang X."/>
            <person name="Dehal P."/>
            <person name="Jiang R.H."/>
            <person name="Aerts A."/>
            <person name="Arredondo F.D."/>
            <person name="Baxter L."/>
            <person name="Bensasson D."/>
            <person name="Beynon J.L."/>
            <person name="Chapman J."/>
            <person name="Damasceno C.M."/>
            <person name="Dorrance A.E."/>
            <person name="Dou D."/>
            <person name="Dickerman A.W."/>
            <person name="Dubchak I.L."/>
            <person name="Garbelotto M."/>
            <person name="Gijzen M."/>
            <person name="Gordon S.G."/>
            <person name="Govers F."/>
            <person name="Grunwald N.J."/>
            <person name="Huang W."/>
            <person name="Ivors K.L."/>
            <person name="Jones R.W."/>
            <person name="Kamoun S."/>
            <person name="Krampis K."/>
            <person name="Lamour K.H."/>
            <person name="Lee M.K."/>
            <person name="McDonald W.H."/>
            <person name="Medina M."/>
            <person name="Meijer H.J."/>
            <person name="Nordberg E.K."/>
            <person name="Maclean D.J."/>
            <person name="Ospina-Giraldo M.D."/>
            <person name="Morris P.F."/>
            <person name="Phuntumart V."/>
            <person name="Putnam N.H."/>
            <person name="Rash S."/>
            <person name="Rose J.K."/>
            <person name="Sakihama Y."/>
            <person name="Salamov A.A."/>
            <person name="Savidor A."/>
            <person name="Scheuring C.F."/>
            <person name="Smith B.M."/>
            <person name="Sobral B.W."/>
            <person name="Terry A."/>
            <person name="Torto-Alalibo T.A."/>
            <person name="Win J."/>
            <person name="Xu Z."/>
            <person name="Zhang H."/>
            <person name="Grigoriev I.V."/>
            <person name="Rokhsar D.S."/>
            <person name="Boore J.L."/>
        </authorList>
    </citation>
    <scope>NUCLEOTIDE SEQUENCE [LARGE SCALE GENOMIC DNA]</scope>
    <source>
        <strain evidence="2 3">P6497</strain>
    </source>
</reference>
<evidence type="ECO:0000313" key="3">
    <source>
        <dbReference type="Proteomes" id="UP000002640"/>
    </source>
</evidence>
<dbReference type="InterPro" id="IPR052727">
    <property type="entry name" value="Rab4/Rab5_effector"/>
</dbReference>
<organism evidence="2 3">
    <name type="scientific">Phytophthora sojae (strain P6497)</name>
    <name type="common">Soybean stem and root rot agent</name>
    <name type="synonym">Phytophthora megasperma f. sp. glycines</name>
    <dbReference type="NCBI Taxonomy" id="1094619"/>
    <lineage>
        <taxon>Eukaryota</taxon>
        <taxon>Sar</taxon>
        <taxon>Stramenopiles</taxon>
        <taxon>Oomycota</taxon>
        <taxon>Peronosporomycetes</taxon>
        <taxon>Peronosporales</taxon>
        <taxon>Peronosporaceae</taxon>
        <taxon>Phytophthora</taxon>
    </lineage>
</organism>
<dbReference type="RefSeq" id="XP_009528909.1">
    <property type="nucleotide sequence ID" value="XM_009530614.1"/>
</dbReference>
<dbReference type="EMBL" id="JH159155">
    <property type="protein sequence ID" value="EGZ15160.1"/>
    <property type="molecule type" value="Genomic_DNA"/>
</dbReference>
<evidence type="ECO:0000313" key="2">
    <source>
        <dbReference type="EMBL" id="EGZ15160.1"/>
    </source>
</evidence>
<feature type="compositionally biased region" description="Low complexity" evidence="1">
    <location>
        <begin position="306"/>
        <end position="323"/>
    </location>
</feature>
<feature type="region of interest" description="Disordered" evidence="1">
    <location>
        <begin position="303"/>
        <end position="327"/>
    </location>
</feature>
<evidence type="ECO:0000256" key="1">
    <source>
        <dbReference type="SAM" id="MobiDB-lite"/>
    </source>
</evidence>